<evidence type="ECO:0000259" key="2">
    <source>
        <dbReference type="SMART" id="SM00834"/>
    </source>
</evidence>
<dbReference type="Proteomes" id="UP000509548">
    <property type="component" value="Chromosome 1"/>
</dbReference>
<dbReference type="SMART" id="SM00834">
    <property type="entry name" value="CxxC_CXXC_SSSS"/>
    <property type="match status" value="1"/>
</dbReference>
<evidence type="ECO:0000313" key="6">
    <source>
        <dbReference type="Proteomes" id="UP001462961"/>
    </source>
</evidence>
<reference evidence="3 6" key="3">
    <citation type="submission" date="2024-01" db="EMBL/GenBank/DDBJ databases">
        <title>The diversity of rhizobia nodulating Mimosa spp. in eleven states of Brazil covering several biomes is determined by host plant, location, and edaphic factors.</title>
        <authorList>
            <person name="Rouws L."/>
            <person name="Barauna A."/>
            <person name="Beukes C."/>
            <person name="De Faria S.M."/>
            <person name="Gross E."/>
            <person name="Dos Reis Junior F.B."/>
            <person name="Simon M."/>
            <person name="Maluk M."/>
            <person name="Odee D.W."/>
            <person name="Kenicer G."/>
            <person name="Young J.P.W."/>
            <person name="Reis V.M."/>
            <person name="Zilli J."/>
            <person name="James E.K."/>
        </authorList>
    </citation>
    <scope>NUCLEOTIDE SEQUENCE [LARGE SCALE GENOMIC DNA]</scope>
    <source>
        <strain evidence="3 6">JHI1651</strain>
    </source>
</reference>
<dbReference type="Pfam" id="PF09723">
    <property type="entry name" value="Zn_ribbon_8"/>
    <property type="match status" value="1"/>
</dbReference>
<protein>
    <submittedName>
        <fullName evidence="4">FmdB family transcriptional regulator</fullName>
    </submittedName>
    <submittedName>
        <fullName evidence="3">FmdB family zinc ribbon protein</fullName>
    </submittedName>
</protein>
<gene>
    <name evidence="4" type="ORF">A9O66_06900</name>
    <name evidence="3" type="ORF">VOI32_00150</name>
</gene>
<dbReference type="AlphaFoldDB" id="A0A9Q6WKH5"/>
<dbReference type="EMBL" id="JAYLVJ010000001">
    <property type="protein sequence ID" value="MEO1752342.1"/>
    <property type="molecule type" value="Genomic_DNA"/>
</dbReference>
<accession>A0A9Q6WKH5</accession>
<feature type="compositionally biased region" description="Low complexity" evidence="1">
    <location>
        <begin position="68"/>
        <end position="80"/>
    </location>
</feature>
<feature type="compositionally biased region" description="Low complexity" evidence="1">
    <location>
        <begin position="87"/>
        <end position="119"/>
    </location>
</feature>
<keyword evidence="6" id="KW-1185">Reference proteome</keyword>
<reference evidence="4" key="2">
    <citation type="submission" date="2016-06" db="EMBL/GenBank/DDBJ databases">
        <authorList>
            <person name="Huang P."/>
            <person name="Jiang X."/>
            <person name="Liu X."/>
        </authorList>
    </citation>
    <scope>NUCLEOTIDE SEQUENCE</scope>
    <source>
        <strain evidence="4">852011</strain>
    </source>
</reference>
<dbReference type="InterPro" id="IPR013429">
    <property type="entry name" value="Regulatory_FmdB_Zinc_ribbon"/>
</dbReference>
<feature type="region of interest" description="Disordered" evidence="1">
    <location>
        <begin position="57"/>
        <end position="119"/>
    </location>
</feature>
<proteinExistence type="predicted"/>
<name>A0A9Q6WKH5_9BURK</name>
<dbReference type="PANTHER" id="PTHR34404">
    <property type="entry name" value="REGULATORY PROTEIN, FMDB FAMILY"/>
    <property type="match status" value="1"/>
</dbReference>
<dbReference type="RefSeq" id="WP_107203484.1">
    <property type="nucleotide sequence ID" value="NZ_CP015958.1"/>
</dbReference>
<evidence type="ECO:0000313" key="5">
    <source>
        <dbReference type="Proteomes" id="UP000509548"/>
    </source>
</evidence>
<reference evidence="4 5" key="1">
    <citation type="journal article" date="2014" name="Genome Announc.">
        <title>Draft Genome Sequence of the Haloacid-Degrading Burkholderia caribensis Strain MBA4.</title>
        <authorList>
            <person name="Pan Y."/>
            <person name="Kong K.F."/>
            <person name="Tsang J.S."/>
        </authorList>
    </citation>
    <scope>NUCLEOTIDE SEQUENCE [LARGE SCALE GENOMIC DNA]</scope>
    <source>
        <strain evidence="4 5">852011</strain>
    </source>
</reference>
<dbReference type="NCBIfam" id="TIGR02605">
    <property type="entry name" value="CxxC_CxxC_SSSS"/>
    <property type="match status" value="1"/>
</dbReference>
<evidence type="ECO:0000256" key="1">
    <source>
        <dbReference type="SAM" id="MobiDB-lite"/>
    </source>
</evidence>
<dbReference type="PANTHER" id="PTHR34404:SF2">
    <property type="entry name" value="CONSERVED SERINE RICH PROTEIN"/>
    <property type="match status" value="1"/>
</dbReference>
<organism evidence="4 5">
    <name type="scientific">Paraburkholderia caribensis</name>
    <dbReference type="NCBI Taxonomy" id="75105"/>
    <lineage>
        <taxon>Bacteria</taxon>
        <taxon>Pseudomonadati</taxon>
        <taxon>Pseudomonadota</taxon>
        <taxon>Betaproteobacteria</taxon>
        <taxon>Burkholderiales</taxon>
        <taxon>Burkholderiaceae</taxon>
        <taxon>Paraburkholderia</taxon>
    </lineage>
</organism>
<evidence type="ECO:0000313" key="4">
    <source>
        <dbReference type="EMBL" id="QLB62130.1"/>
    </source>
</evidence>
<evidence type="ECO:0000313" key="3">
    <source>
        <dbReference type="EMBL" id="MEO1752342.1"/>
    </source>
</evidence>
<dbReference type="Proteomes" id="UP001462961">
    <property type="component" value="Unassembled WGS sequence"/>
</dbReference>
<sequence>MPIYAYRCESCGFAKDVLQKMSDAPLTQCPECGTDAFRKQVTAAGFQLKGSGWYVTDFRGGNSGTNSGGAASSGPDASASKTESKPEAAGSSGSEASTATPAAAPAASPAPAPASSSGT</sequence>
<dbReference type="EMBL" id="CP015958">
    <property type="protein sequence ID" value="QLB62130.1"/>
    <property type="molecule type" value="Genomic_DNA"/>
</dbReference>
<feature type="domain" description="Putative regulatory protein FmdB zinc ribbon" evidence="2">
    <location>
        <begin position="1"/>
        <end position="42"/>
    </location>
</feature>